<comment type="catalytic activity">
    <reaction evidence="1">
        <text>Thiol-dependent hydrolysis of ester, thioester, amide, peptide and isopeptide bonds formed by the C-terminal Gly of ubiquitin (a 76-residue protein attached to proteins as an intracellular targeting signal).</text>
        <dbReference type="EC" id="3.4.19.12"/>
    </reaction>
</comment>
<dbReference type="GO" id="GO:0043161">
    <property type="term" value="P:proteasome-mediated ubiquitin-dependent protein catabolic process"/>
    <property type="evidence" value="ECO:0007669"/>
    <property type="project" value="InterPro"/>
</dbReference>
<evidence type="ECO:0000256" key="4">
    <source>
        <dbReference type="ARBA" id="ARBA00022786"/>
    </source>
</evidence>
<accession>A0A0D8XLR1</accession>
<dbReference type="SUPFAM" id="SSF54001">
    <property type="entry name" value="Cysteine proteinases"/>
    <property type="match status" value="1"/>
</dbReference>
<dbReference type="InterPro" id="IPR038765">
    <property type="entry name" value="Papain-like_cys_pep_sf"/>
</dbReference>
<dbReference type="InterPro" id="IPR028889">
    <property type="entry name" value="USP"/>
</dbReference>
<dbReference type="AlphaFoldDB" id="A0A0D8XLR1"/>
<feature type="domain" description="USP" evidence="8">
    <location>
        <begin position="198"/>
        <end position="667"/>
    </location>
</feature>
<evidence type="ECO:0000256" key="1">
    <source>
        <dbReference type="ARBA" id="ARBA00000707"/>
    </source>
</evidence>
<dbReference type="GO" id="GO:0016579">
    <property type="term" value="P:protein deubiquitination"/>
    <property type="evidence" value="ECO:0007669"/>
    <property type="project" value="InterPro"/>
</dbReference>
<name>A0A0D8XLR1_DICVI</name>
<evidence type="ECO:0000259" key="8">
    <source>
        <dbReference type="PROSITE" id="PS50235"/>
    </source>
</evidence>
<dbReference type="InterPro" id="IPR001394">
    <property type="entry name" value="Peptidase_C19_UCH"/>
</dbReference>
<dbReference type="Pfam" id="PF00443">
    <property type="entry name" value="UCH"/>
    <property type="match status" value="1"/>
</dbReference>
<sequence>MSQKAQPSLFASVKSPPDYGAKSTTPLATGGGPTVEEQCTIEHIRSFLGSSDFDEDLCLKAVRHPRLRSQKTSNEEEYLQEVVGVYMDEMNNVTRKEHQRSQTPRPVQGCPTPQIRTIAELTAETSHRSAGQTVPVSSSGPTTYTTTPMILDHPSAVEERELAIAESLISQGPSGSRSYASSLPSNPEELLRKEGVSVGLHNTGNTCWFNVVAQLLFHLPRFRRIVYEQVPRYSQLEYKGTAQKTELMEMDLVQQMCYLFACMDVGNKRYVDPSEALKVVSALAARNKSDVIVGRQQDASEMMSNLMEWMEKGLSSFSSLPEKIEDLHAKELSVESNHSLKSTEISPPVSIEEGCDGMDTTNSQPFSDIAHFWNKLEYTSLFPVQVSHGNLHDALEAHQFLNDSGKEPWFESLPAVLIFSLGRYFFNGSKGETEKLNMRFHFPRTIFMDRYMARNYECVTIIRDKRNLLRKELANVRAELKGFNEFPIGDHTDKVTNVLKAALHFVKGHLDQSEVMDDDSKTAPLSSSATTGKLHSFVEDKPPVIPISSHFQHFSEFVGDLENSIIELEEKHNKLCVHEAELIKMIDEIYDIDGLKQHKYQLHAVAIHQGHANAGHYWAYVRKGNDDSQWEKFNDQRVDCATWSDIETEAIGGTRTTSAYFLLYVSSAAEPWLFSSDSVVSSFLKNDIRRQVEDENAHLDSEVERYRCTQNEDGKGNVDSHEAPCDSRLSVPPPPIRFCRRLFMTFFKAVSDPANLGISLKMYCDPLFDESALEVEYKKLFSLLEFNKMTYPPTVNRDTVIENQAKLMCRSVLKPMFVALVRRSEAAGNLAKSSEIYNKLISHFYDDFDNLSCSMQSPPLRCLPDFCYAMGFRVPAKMIRFAILRALIHADSEEIVKHARAELEDFNSAPFADHYVVLFQHASHLFDLVKILWNVVRQVATDMNHNNTSNVLRLSWKTIEINFKILKMVSAVTNIYERLYVELGNIQGTEYQAHSDFIIPSFIIRGINIIPILGVFATIVEYLVDRTNPREEIARLLTESLTWVELIVHRLATWARNGCKDAEKVISHINETLNMIALVFQSSAAPIKREISRRIHGATQLDRHFESPVQAFISQATDLCHEIEQANYQLSLLGLTDHAEADNVYTRMMAVVSDIINNAMLADERTSFSVDF</sequence>
<keyword evidence="10" id="KW-1185">Reference proteome</keyword>
<evidence type="ECO:0000313" key="9">
    <source>
        <dbReference type="EMBL" id="KJH45480.1"/>
    </source>
</evidence>
<gene>
    <name evidence="9" type="ORF">DICVIV_08483</name>
</gene>
<evidence type="ECO:0000256" key="6">
    <source>
        <dbReference type="ARBA" id="ARBA00022807"/>
    </source>
</evidence>
<evidence type="ECO:0000256" key="7">
    <source>
        <dbReference type="SAM" id="MobiDB-lite"/>
    </source>
</evidence>
<evidence type="ECO:0000256" key="2">
    <source>
        <dbReference type="ARBA" id="ARBA00012759"/>
    </source>
</evidence>
<keyword evidence="3" id="KW-0645">Protease</keyword>
<dbReference type="Proteomes" id="UP000053766">
    <property type="component" value="Unassembled WGS sequence"/>
</dbReference>
<dbReference type="STRING" id="29172.A0A0D8XLR1"/>
<reference evidence="9 10" key="1">
    <citation type="submission" date="2013-11" db="EMBL/GenBank/DDBJ databases">
        <title>Draft genome of the bovine lungworm Dictyocaulus viviparus.</title>
        <authorList>
            <person name="Mitreva M."/>
        </authorList>
    </citation>
    <scope>NUCLEOTIDE SEQUENCE [LARGE SCALE GENOMIC DNA]</scope>
    <source>
        <strain evidence="9 10">HannoverDv2000</strain>
    </source>
</reference>
<organism evidence="9 10">
    <name type="scientific">Dictyocaulus viviparus</name>
    <name type="common">Bovine lungworm</name>
    <dbReference type="NCBI Taxonomy" id="29172"/>
    <lineage>
        <taxon>Eukaryota</taxon>
        <taxon>Metazoa</taxon>
        <taxon>Ecdysozoa</taxon>
        <taxon>Nematoda</taxon>
        <taxon>Chromadorea</taxon>
        <taxon>Rhabditida</taxon>
        <taxon>Rhabditina</taxon>
        <taxon>Rhabditomorpha</taxon>
        <taxon>Strongyloidea</taxon>
        <taxon>Metastrongylidae</taxon>
        <taxon>Dictyocaulus</taxon>
    </lineage>
</organism>
<dbReference type="PROSITE" id="PS50235">
    <property type="entry name" value="USP_3"/>
    <property type="match status" value="1"/>
</dbReference>
<dbReference type="PANTHER" id="PTHR43982">
    <property type="entry name" value="UBIQUITIN CARBOXYL-TERMINAL HYDROLASE"/>
    <property type="match status" value="1"/>
</dbReference>
<reference evidence="10" key="2">
    <citation type="journal article" date="2016" name="Sci. Rep.">
        <title>Dictyocaulus viviparus genome, variome and transcriptome elucidate lungworm biology and support future intervention.</title>
        <authorList>
            <person name="McNulty S.N."/>
            <person name="Strube C."/>
            <person name="Rosa B.A."/>
            <person name="Martin J.C."/>
            <person name="Tyagi R."/>
            <person name="Choi Y.J."/>
            <person name="Wang Q."/>
            <person name="Hallsworth Pepin K."/>
            <person name="Zhang X."/>
            <person name="Ozersky P."/>
            <person name="Wilson R.K."/>
            <person name="Sternberg P.W."/>
            <person name="Gasser R.B."/>
            <person name="Mitreva M."/>
        </authorList>
    </citation>
    <scope>NUCLEOTIDE SEQUENCE [LARGE SCALE GENOMIC DNA]</scope>
    <source>
        <strain evidence="10">HannoverDv2000</strain>
    </source>
</reference>
<protein>
    <recommendedName>
        <fullName evidence="2">ubiquitinyl hydrolase 1</fullName>
        <ecNumber evidence="2">3.4.19.12</ecNumber>
    </recommendedName>
</protein>
<keyword evidence="5 9" id="KW-0378">Hydrolase</keyword>
<dbReference type="InterPro" id="IPR044635">
    <property type="entry name" value="UBP14-like"/>
</dbReference>
<dbReference type="PROSITE" id="PS00973">
    <property type="entry name" value="USP_2"/>
    <property type="match status" value="1"/>
</dbReference>
<keyword evidence="6" id="KW-0788">Thiol protease</keyword>
<keyword evidence="4" id="KW-0833">Ubl conjugation pathway</keyword>
<dbReference type="GO" id="GO:0061136">
    <property type="term" value="P:regulation of proteasomal protein catabolic process"/>
    <property type="evidence" value="ECO:0007669"/>
    <property type="project" value="TreeGrafter"/>
</dbReference>
<dbReference type="Gene3D" id="3.90.70.10">
    <property type="entry name" value="Cysteine proteinases"/>
    <property type="match status" value="2"/>
</dbReference>
<evidence type="ECO:0000256" key="3">
    <source>
        <dbReference type="ARBA" id="ARBA00022670"/>
    </source>
</evidence>
<feature type="compositionally biased region" description="Low complexity" evidence="7">
    <location>
        <begin position="133"/>
        <end position="143"/>
    </location>
</feature>
<dbReference type="GO" id="GO:0004843">
    <property type="term" value="F:cysteine-type deubiquitinase activity"/>
    <property type="evidence" value="ECO:0007669"/>
    <property type="project" value="UniProtKB-EC"/>
</dbReference>
<feature type="region of interest" description="Disordered" evidence="7">
    <location>
        <begin position="124"/>
        <end position="143"/>
    </location>
</feature>
<feature type="region of interest" description="Disordered" evidence="7">
    <location>
        <begin position="1"/>
        <end position="34"/>
    </location>
</feature>
<dbReference type="PANTHER" id="PTHR43982:SF6">
    <property type="entry name" value="UBIQUITIN CARBOXYL-TERMINAL HYDROLASE 2-RELATED"/>
    <property type="match status" value="1"/>
</dbReference>
<dbReference type="EMBL" id="KN716406">
    <property type="protein sequence ID" value="KJH45480.1"/>
    <property type="molecule type" value="Genomic_DNA"/>
</dbReference>
<dbReference type="InterPro" id="IPR018200">
    <property type="entry name" value="USP_CS"/>
</dbReference>
<evidence type="ECO:0000256" key="5">
    <source>
        <dbReference type="ARBA" id="ARBA00022801"/>
    </source>
</evidence>
<dbReference type="OrthoDB" id="2420415at2759"/>
<proteinExistence type="predicted"/>
<dbReference type="GO" id="GO:0070628">
    <property type="term" value="F:proteasome binding"/>
    <property type="evidence" value="ECO:0007669"/>
    <property type="project" value="TreeGrafter"/>
</dbReference>
<dbReference type="EC" id="3.4.19.12" evidence="2"/>
<evidence type="ECO:0000313" key="10">
    <source>
        <dbReference type="Proteomes" id="UP000053766"/>
    </source>
</evidence>